<gene>
    <name evidence="2" type="ORF">C0Q70_21786</name>
</gene>
<dbReference type="Gene3D" id="3.40.390.10">
    <property type="entry name" value="Collagenase (Catalytic Domain)"/>
    <property type="match status" value="1"/>
</dbReference>
<reference evidence="2 3" key="1">
    <citation type="submission" date="2018-04" db="EMBL/GenBank/DDBJ databases">
        <title>The genome of golden apple snail Pomacea canaliculata provides insight into stress tolerance and invasive adaptation.</title>
        <authorList>
            <person name="Liu C."/>
            <person name="Liu B."/>
            <person name="Ren Y."/>
            <person name="Zhang Y."/>
            <person name="Wang H."/>
            <person name="Li S."/>
            <person name="Jiang F."/>
            <person name="Yin L."/>
            <person name="Zhang G."/>
            <person name="Qian W."/>
            <person name="Fan W."/>
        </authorList>
    </citation>
    <scope>NUCLEOTIDE SEQUENCE [LARGE SCALE GENOMIC DNA]</scope>
    <source>
        <strain evidence="2">SZHN2017</strain>
        <tissue evidence="2">Muscle</tissue>
    </source>
</reference>
<keyword evidence="3" id="KW-1185">Reference proteome</keyword>
<evidence type="ECO:0000313" key="2">
    <source>
        <dbReference type="EMBL" id="PVD18235.1"/>
    </source>
</evidence>
<name>A0A2T7NAN9_POMCA</name>
<protein>
    <recommendedName>
        <fullName evidence="1">Peptidase M13 N-terminal domain-containing protein</fullName>
    </recommendedName>
</protein>
<dbReference type="PROSITE" id="PS51885">
    <property type="entry name" value="NEPRILYSIN"/>
    <property type="match status" value="1"/>
</dbReference>
<dbReference type="PANTHER" id="PTHR11733">
    <property type="entry name" value="ZINC METALLOPROTEASE FAMILY M13 NEPRILYSIN-RELATED"/>
    <property type="match status" value="1"/>
</dbReference>
<dbReference type="PANTHER" id="PTHR11733:SF167">
    <property type="entry name" value="FI17812P1-RELATED"/>
    <property type="match status" value="1"/>
</dbReference>
<evidence type="ECO:0000313" key="3">
    <source>
        <dbReference type="Proteomes" id="UP000245119"/>
    </source>
</evidence>
<comment type="caution">
    <text evidence="2">The sequence shown here is derived from an EMBL/GenBank/DDBJ whole genome shotgun (WGS) entry which is preliminary data.</text>
</comment>
<dbReference type="SUPFAM" id="SSF55486">
    <property type="entry name" value="Metalloproteases ('zincins'), catalytic domain"/>
    <property type="match status" value="1"/>
</dbReference>
<dbReference type="OrthoDB" id="6475849at2759"/>
<dbReference type="InterPro" id="IPR024079">
    <property type="entry name" value="MetalloPept_cat_dom_sf"/>
</dbReference>
<dbReference type="InterPro" id="IPR000718">
    <property type="entry name" value="Peptidase_M13"/>
</dbReference>
<dbReference type="Pfam" id="PF05649">
    <property type="entry name" value="Peptidase_M13_N"/>
    <property type="match status" value="1"/>
</dbReference>
<dbReference type="GO" id="GO:0016485">
    <property type="term" value="P:protein processing"/>
    <property type="evidence" value="ECO:0007669"/>
    <property type="project" value="TreeGrafter"/>
</dbReference>
<dbReference type="AlphaFoldDB" id="A0A2T7NAN9"/>
<organism evidence="2 3">
    <name type="scientific">Pomacea canaliculata</name>
    <name type="common">Golden apple snail</name>
    <dbReference type="NCBI Taxonomy" id="400727"/>
    <lineage>
        <taxon>Eukaryota</taxon>
        <taxon>Metazoa</taxon>
        <taxon>Spiralia</taxon>
        <taxon>Lophotrochozoa</taxon>
        <taxon>Mollusca</taxon>
        <taxon>Gastropoda</taxon>
        <taxon>Caenogastropoda</taxon>
        <taxon>Architaenioglossa</taxon>
        <taxon>Ampullarioidea</taxon>
        <taxon>Ampullariidae</taxon>
        <taxon>Pomacea</taxon>
    </lineage>
</organism>
<dbReference type="InterPro" id="IPR008753">
    <property type="entry name" value="Peptidase_M13_N"/>
</dbReference>
<accession>A0A2T7NAN9</accession>
<dbReference type="GO" id="GO:0005886">
    <property type="term" value="C:plasma membrane"/>
    <property type="evidence" value="ECO:0007669"/>
    <property type="project" value="TreeGrafter"/>
</dbReference>
<feature type="domain" description="Peptidase M13 N-terminal" evidence="1">
    <location>
        <begin position="319"/>
        <end position="363"/>
    </location>
</feature>
<evidence type="ECO:0000259" key="1">
    <source>
        <dbReference type="Pfam" id="PF05649"/>
    </source>
</evidence>
<dbReference type="GO" id="GO:0004222">
    <property type="term" value="F:metalloendopeptidase activity"/>
    <property type="evidence" value="ECO:0007669"/>
    <property type="project" value="InterPro"/>
</dbReference>
<dbReference type="Proteomes" id="UP000245119">
    <property type="component" value="Unassembled WGS sequence"/>
</dbReference>
<sequence length="475" mass="53327">MLLLEPGSISELLLRAQQKGEVRVISIIPLHIVRALSRSPGQIEMREGSKVEAIEMIPTQDIYTVLDGKEEWVRSLTKTENAVDLCIVYLLSTAPLQLKKTIIVEILCTALQELYEVGFLNPTELESLIHCLGNVLICIGTFKDDNELLTKTEGRFIFPSRQDKSMEVGVSSPLRALQDPSSSLPASPACRPGHCHFFKNAIAIAAAAVVILMWISEEEVPSLESVAPKYWTLLTSSICTLFIILTYPAPTCLVPLEMQFSQTDLILPARESYFTERNSGMMMLYERAYIFVLVVLGADTTTASQDAKDVVDFEIQLAHMTRMIESLMKTFKEMLQENSWMTQATRDEALKKLSFFTVKVGYPDLSLMTRPLMRKLAWWDMAASEVNAYYDPQNNEINLLMGISCILNKPLPWQRQYAFDEKATTAMVARSGSEDIQKPDSVLVDQYISLHTVSEHDCEGAILNSDDFGRVSTVL</sequence>
<dbReference type="EMBL" id="PZQS01000021">
    <property type="protein sequence ID" value="PVD18235.1"/>
    <property type="molecule type" value="Genomic_DNA"/>
</dbReference>
<proteinExistence type="predicted"/>